<keyword evidence="3 7" id="KW-0812">Transmembrane</keyword>
<sequence length="584" mass="62355">MAITADPMSTICSLGKPPSQGNQSEGDCDSFTHKKTRLETTSQEISLNEKSPREVEEASGASTDTGSSNEPVYPATLKLVLILGACALSVFLVALDQTIILTAVPIISDEFRSLDDIAWYGTAFFVTMAAFQSMWGKIYKYFSVKWVYLVAILLFEAGSLICAAASSSSMLIVGRAIAGAGGAGISTGSYLIVALSVPPRKMPASQGIISASFAIASVAGPLVGGAFTDYASWRWCFWINLPIGGVAGAFVIFFFSTPDHGKPVDTSWKEKLLQMDLGGTSILLGAVVCFVLAMQWAGLTKTWRSADIIGTLVGAGVLAILFVLLEISLKERATLNIRLLTSKPIAILMLHQSSICSCFVVLLYYLPIYFQIIFGIDPAASGVRMVPMLAISSVISIVSGIIISVTAEFQHIMLLGNFLLAIGSGLMYTLNVNSPSREWVGYQIPIGIAVGLSIQIAIIVCQSLVDTADLSTVSAIALFFQLLAGGIWLSVAQTLFSNRLLRSLTKEFGSTRAYDLFHAGPITMRNMLDPNELELAIQGYMAGLKNVFAICAALGTFASLVAIGAFIFDRRKLGKAVAAHHIVS</sequence>
<keyword evidence="2" id="KW-0813">Transport</keyword>
<feature type="transmembrane region" description="Helical" evidence="7">
    <location>
        <begin position="237"/>
        <end position="256"/>
    </location>
</feature>
<feature type="transmembrane region" description="Helical" evidence="7">
    <location>
        <begin position="412"/>
        <end position="430"/>
    </location>
</feature>
<evidence type="ECO:0000256" key="6">
    <source>
        <dbReference type="SAM" id="MobiDB-lite"/>
    </source>
</evidence>
<dbReference type="CDD" id="cd17502">
    <property type="entry name" value="MFS_Azr1_MDR_like"/>
    <property type="match status" value="1"/>
</dbReference>
<organism evidence="9 10">
    <name type="scientific">Paraphoma chrysanthemicola</name>
    <dbReference type="NCBI Taxonomy" id="798071"/>
    <lineage>
        <taxon>Eukaryota</taxon>
        <taxon>Fungi</taxon>
        <taxon>Dikarya</taxon>
        <taxon>Ascomycota</taxon>
        <taxon>Pezizomycotina</taxon>
        <taxon>Dothideomycetes</taxon>
        <taxon>Pleosporomycetidae</taxon>
        <taxon>Pleosporales</taxon>
        <taxon>Pleosporineae</taxon>
        <taxon>Phaeosphaeriaceae</taxon>
        <taxon>Paraphoma</taxon>
    </lineage>
</organism>
<feature type="transmembrane region" description="Helical" evidence="7">
    <location>
        <begin position="79"/>
        <end position="105"/>
    </location>
</feature>
<feature type="region of interest" description="Disordered" evidence="6">
    <location>
        <begin position="1"/>
        <end position="68"/>
    </location>
</feature>
<gene>
    <name evidence="9" type="ORF">FB567DRAFT_509705</name>
</gene>
<dbReference type="PANTHER" id="PTHR23501:SF177">
    <property type="entry name" value="MAJOR FACILITATOR SUPERFAMILY (MFS) PROFILE DOMAIN-CONTAINING PROTEIN-RELATED"/>
    <property type="match status" value="1"/>
</dbReference>
<feature type="transmembrane region" description="Helical" evidence="7">
    <location>
        <begin position="117"/>
        <end position="135"/>
    </location>
</feature>
<evidence type="ECO:0000256" key="5">
    <source>
        <dbReference type="ARBA" id="ARBA00023136"/>
    </source>
</evidence>
<accession>A0A8K0QSL8</accession>
<reference evidence="9" key="1">
    <citation type="journal article" date="2021" name="Nat. Commun.">
        <title>Genetic determinants of endophytism in the Arabidopsis root mycobiome.</title>
        <authorList>
            <person name="Mesny F."/>
            <person name="Miyauchi S."/>
            <person name="Thiergart T."/>
            <person name="Pickel B."/>
            <person name="Atanasova L."/>
            <person name="Karlsson M."/>
            <person name="Huettel B."/>
            <person name="Barry K.W."/>
            <person name="Haridas S."/>
            <person name="Chen C."/>
            <person name="Bauer D."/>
            <person name="Andreopoulos W."/>
            <person name="Pangilinan J."/>
            <person name="LaButti K."/>
            <person name="Riley R."/>
            <person name="Lipzen A."/>
            <person name="Clum A."/>
            <person name="Drula E."/>
            <person name="Henrissat B."/>
            <person name="Kohler A."/>
            <person name="Grigoriev I.V."/>
            <person name="Martin F.M."/>
            <person name="Hacquard S."/>
        </authorList>
    </citation>
    <scope>NUCLEOTIDE SEQUENCE</scope>
    <source>
        <strain evidence="9">MPI-SDFR-AT-0120</strain>
    </source>
</reference>
<evidence type="ECO:0000256" key="7">
    <source>
        <dbReference type="SAM" id="Phobius"/>
    </source>
</evidence>
<comment type="caution">
    <text evidence="9">The sequence shown here is derived from an EMBL/GenBank/DDBJ whole genome shotgun (WGS) entry which is preliminary data.</text>
</comment>
<dbReference type="FunFam" id="1.20.1720.10:FF:000012">
    <property type="entry name" value="MFS toxin efflux pump (AflT)"/>
    <property type="match status" value="1"/>
</dbReference>
<dbReference type="InterPro" id="IPR020846">
    <property type="entry name" value="MFS_dom"/>
</dbReference>
<evidence type="ECO:0000259" key="8">
    <source>
        <dbReference type="PROSITE" id="PS50850"/>
    </source>
</evidence>
<keyword evidence="5 7" id="KW-0472">Membrane</keyword>
<dbReference type="GO" id="GO:0022857">
    <property type="term" value="F:transmembrane transporter activity"/>
    <property type="evidence" value="ECO:0007669"/>
    <property type="project" value="InterPro"/>
</dbReference>
<dbReference type="PANTHER" id="PTHR23501">
    <property type="entry name" value="MAJOR FACILITATOR SUPERFAMILY"/>
    <property type="match status" value="1"/>
</dbReference>
<feature type="transmembrane region" description="Helical" evidence="7">
    <location>
        <begin position="345"/>
        <end position="366"/>
    </location>
</feature>
<dbReference type="Pfam" id="PF07690">
    <property type="entry name" value="MFS_1"/>
    <property type="match status" value="1"/>
</dbReference>
<feature type="transmembrane region" description="Helical" evidence="7">
    <location>
        <begin position="207"/>
        <end position="231"/>
    </location>
</feature>
<dbReference type="AlphaFoldDB" id="A0A8K0QSL8"/>
<feature type="transmembrane region" description="Helical" evidence="7">
    <location>
        <begin position="308"/>
        <end position="325"/>
    </location>
</feature>
<name>A0A8K0QSL8_9PLEO</name>
<feature type="transmembrane region" description="Helical" evidence="7">
    <location>
        <begin position="172"/>
        <end position="195"/>
    </location>
</feature>
<feature type="transmembrane region" description="Helical" evidence="7">
    <location>
        <begin position="386"/>
        <end position="405"/>
    </location>
</feature>
<keyword evidence="4 7" id="KW-1133">Transmembrane helix</keyword>
<dbReference type="EMBL" id="JAGMVJ010000039">
    <property type="protein sequence ID" value="KAH7066490.1"/>
    <property type="molecule type" value="Genomic_DNA"/>
</dbReference>
<dbReference type="OrthoDB" id="10021397at2759"/>
<feature type="transmembrane region" description="Helical" evidence="7">
    <location>
        <begin position="442"/>
        <end position="461"/>
    </location>
</feature>
<evidence type="ECO:0000256" key="4">
    <source>
        <dbReference type="ARBA" id="ARBA00022989"/>
    </source>
</evidence>
<dbReference type="SUPFAM" id="SSF103473">
    <property type="entry name" value="MFS general substrate transporter"/>
    <property type="match status" value="2"/>
</dbReference>
<evidence type="ECO:0000256" key="3">
    <source>
        <dbReference type="ARBA" id="ARBA00022692"/>
    </source>
</evidence>
<dbReference type="InterPro" id="IPR036259">
    <property type="entry name" value="MFS_trans_sf"/>
</dbReference>
<feature type="transmembrane region" description="Helical" evidence="7">
    <location>
        <begin position="547"/>
        <end position="568"/>
    </location>
</feature>
<protein>
    <submittedName>
        <fullName evidence="9">Major facilitator superfamily-domain-containing protein</fullName>
    </submittedName>
</protein>
<dbReference type="GO" id="GO:0005886">
    <property type="term" value="C:plasma membrane"/>
    <property type="evidence" value="ECO:0007669"/>
    <property type="project" value="TreeGrafter"/>
</dbReference>
<evidence type="ECO:0000256" key="1">
    <source>
        <dbReference type="ARBA" id="ARBA00004141"/>
    </source>
</evidence>
<evidence type="ECO:0000313" key="9">
    <source>
        <dbReference type="EMBL" id="KAH7066490.1"/>
    </source>
</evidence>
<feature type="domain" description="Major facilitator superfamily (MFS) profile" evidence="8">
    <location>
        <begin position="82"/>
        <end position="570"/>
    </location>
</feature>
<feature type="transmembrane region" description="Helical" evidence="7">
    <location>
        <begin position="473"/>
        <end position="496"/>
    </location>
</feature>
<dbReference type="Gene3D" id="1.20.1250.20">
    <property type="entry name" value="MFS general substrate transporter like domains"/>
    <property type="match status" value="1"/>
</dbReference>
<dbReference type="Proteomes" id="UP000813461">
    <property type="component" value="Unassembled WGS sequence"/>
</dbReference>
<feature type="compositionally biased region" description="Polar residues" evidence="6">
    <location>
        <begin position="39"/>
        <end position="49"/>
    </location>
</feature>
<dbReference type="InterPro" id="IPR011701">
    <property type="entry name" value="MFS"/>
</dbReference>
<feature type="transmembrane region" description="Helical" evidence="7">
    <location>
        <begin position="277"/>
        <end position="296"/>
    </location>
</feature>
<keyword evidence="10" id="KW-1185">Reference proteome</keyword>
<comment type="subcellular location">
    <subcellularLocation>
        <location evidence="1">Membrane</location>
        <topology evidence="1">Multi-pass membrane protein</topology>
    </subcellularLocation>
</comment>
<feature type="transmembrane region" description="Helical" evidence="7">
    <location>
        <begin position="147"/>
        <end position="166"/>
    </location>
</feature>
<evidence type="ECO:0000256" key="2">
    <source>
        <dbReference type="ARBA" id="ARBA00022448"/>
    </source>
</evidence>
<proteinExistence type="predicted"/>
<evidence type="ECO:0000313" key="10">
    <source>
        <dbReference type="Proteomes" id="UP000813461"/>
    </source>
</evidence>
<dbReference type="PROSITE" id="PS50850">
    <property type="entry name" value="MFS"/>
    <property type="match status" value="1"/>
</dbReference>